<evidence type="ECO:0000313" key="4">
    <source>
        <dbReference type="Proteomes" id="UP000544110"/>
    </source>
</evidence>
<proteinExistence type="predicted"/>
<feature type="domain" description="N-acetyltransferase" evidence="2">
    <location>
        <begin position="119"/>
        <end position="256"/>
    </location>
</feature>
<evidence type="ECO:0000313" key="3">
    <source>
        <dbReference type="EMBL" id="NYG55024.1"/>
    </source>
</evidence>
<dbReference type="AlphaFoldDB" id="A0A7Y9RTG4"/>
<dbReference type="Gene3D" id="3.40.630.30">
    <property type="match status" value="1"/>
</dbReference>
<dbReference type="EMBL" id="JACCAC010000001">
    <property type="protein sequence ID" value="NYG55024.1"/>
    <property type="molecule type" value="Genomic_DNA"/>
</dbReference>
<dbReference type="Proteomes" id="UP000544110">
    <property type="component" value="Unassembled WGS sequence"/>
</dbReference>
<keyword evidence="4" id="KW-1185">Reference proteome</keyword>
<protein>
    <submittedName>
        <fullName evidence="3">GNAT superfamily N-acetyltransferase</fullName>
    </submittedName>
</protein>
<comment type="caution">
    <text evidence="3">The sequence shown here is derived from an EMBL/GenBank/DDBJ whole genome shotgun (WGS) entry which is preliminary data.</text>
</comment>
<keyword evidence="3" id="KW-0808">Transferase</keyword>
<dbReference type="Pfam" id="PF08445">
    <property type="entry name" value="FR47"/>
    <property type="match status" value="1"/>
</dbReference>
<dbReference type="InterPro" id="IPR016181">
    <property type="entry name" value="Acyl_CoA_acyltransferase"/>
</dbReference>
<gene>
    <name evidence="3" type="ORF">BJ989_001328</name>
</gene>
<dbReference type="InterPro" id="IPR013653">
    <property type="entry name" value="GCN5-like_dom"/>
</dbReference>
<sequence length="273" mass="28260">MREIPIGELAAVVDDPFLHHHVDPTRPGARAWVHGWAAVVDGASGRQGWRGPAFSCLGPPEDLGPLMAAIAATGEAPVRVSAEHTSAADLPDSWRPVERLDWHWMWTAAAPEQPTRDGVEVVDLDESDAADRDAVEAVLDAGYADSFARPGVPGAEAWLGVTHRGTLAGVGVLIRQPSGAGLIRAVTVLPEHRGHGLARVLSAALAHRAVAGGNGTATLGVYTTNAPAVRVYERLGFRTAHTFVAGPTALGAADADAAQASASPSTSASTPSR</sequence>
<name>A0A7Y9RTG4_9ACTN</name>
<feature type="region of interest" description="Disordered" evidence="1">
    <location>
        <begin position="254"/>
        <end position="273"/>
    </location>
</feature>
<evidence type="ECO:0000256" key="1">
    <source>
        <dbReference type="SAM" id="MobiDB-lite"/>
    </source>
</evidence>
<evidence type="ECO:0000259" key="2">
    <source>
        <dbReference type="PROSITE" id="PS51186"/>
    </source>
</evidence>
<accession>A0A7Y9RTG4</accession>
<dbReference type="InterPro" id="IPR000182">
    <property type="entry name" value="GNAT_dom"/>
</dbReference>
<organism evidence="3 4">
    <name type="scientific">Nocardioides perillae</name>
    <dbReference type="NCBI Taxonomy" id="1119534"/>
    <lineage>
        <taxon>Bacteria</taxon>
        <taxon>Bacillati</taxon>
        <taxon>Actinomycetota</taxon>
        <taxon>Actinomycetes</taxon>
        <taxon>Propionibacteriales</taxon>
        <taxon>Nocardioidaceae</taxon>
        <taxon>Nocardioides</taxon>
    </lineage>
</organism>
<dbReference type="PROSITE" id="PS51186">
    <property type="entry name" value="GNAT"/>
    <property type="match status" value="1"/>
</dbReference>
<dbReference type="SUPFAM" id="SSF55729">
    <property type="entry name" value="Acyl-CoA N-acyltransferases (Nat)"/>
    <property type="match status" value="1"/>
</dbReference>
<dbReference type="RefSeq" id="WP_179517537.1">
    <property type="nucleotide sequence ID" value="NZ_JACCAC010000001.1"/>
</dbReference>
<reference evidence="3 4" key="1">
    <citation type="submission" date="2020-07" db="EMBL/GenBank/DDBJ databases">
        <title>Sequencing the genomes of 1000 actinobacteria strains.</title>
        <authorList>
            <person name="Klenk H.-P."/>
        </authorList>
    </citation>
    <scope>NUCLEOTIDE SEQUENCE [LARGE SCALE GENOMIC DNA]</scope>
    <source>
        <strain evidence="3 4">DSM 24552</strain>
    </source>
</reference>
<dbReference type="GO" id="GO:0016747">
    <property type="term" value="F:acyltransferase activity, transferring groups other than amino-acyl groups"/>
    <property type="evidence" value="ECO:0007669"/>
    <property type="project" value="InterPro"/>
</dbReference>
<dbReference type="CDD" id="cd04301">
    <property type="entry name" value="NAT_SF"/>
    <property type="match status" value="1"/>
</dbReference>